<evidence type="ECO:0000256" key="3">
    <source>
        <dbReference type="ARBA" id="ARBA00022448"/>
    </source>
</evidence>
<evidence type="ECO:0000256" key="5">
    <source>
        <dbReference type="ARBA" id="ARBA00022692"/>
    </source>
</evidence>
<sequence>MTNQRRLGLWLLLMPVLLWLVLLIVVPHIELFIMSLKTEDDWGEPVWSLANYRHFFEERLYWVTFLRTALYSLLVTVLTFLVTFPVAFYITKLARPRAGMALMILLLMPFWVSELVRVYGWMILLRESGVINHFLISLGILEKPVEMLYNDASMLLGLVYTSMLFMAVPLISSLEGMDDSLIEAAHDLGASKWVIFTRIVIPYAAPGITSGSIVVFMLTLGNYLTPNLMGGKNSLWFTEQIYNQFIASFNWNQGAAFGFLLLLLSSLMVWLGLKLSGQSLGKVAS</sequence>
<feature type="transmembrane region" description="Helical" evidence="8">
    <location>
        <begin position="255"/>
        <end position="273"/>
    </location>
</feature>
<proteinExistence type="inferred from homology"/>
<feature type="transmembrane region" description="Helical" evidence="8">
    <location>
        <begin position="102"/>
        <end position="124"/>
    </location>
</feature>
<dbReference type="GO" id="GO:0005886">
    <property type="term" value="C:plasma membrane"/>
    <property type="evidence" value="ECO:0007669"/>
    <property type="project" value="UniProtKB-SubCell"/>
</dbReference>
<dbReference type="PROSITE" id="PS50928">
    <property type="entry name" value="ABC_TM1"/>
    <property type="match status" value="1"/>
</dbReference>
<evidence type="ECO:0000256" key="7">
    <source>
        <dbReference type="ARBA" id="ARBA00023136"/>
    </source>
</evidence>
<evidence type="ECO:0000256" key="4">
    <source>
        <dbReference type="ARBA" id="ARBA00022475"/>
    </source>
</evidence>
<dbReference type="Pfam" id="PF00528">
    <property type="entry name" value="BPD_transp_1"/>
    <property type="match status" value="1"/>
</dbReference>
<dbReference type="SUPFAM" id="SSF161098">
    <property type="entry name" value="MetI-like"/>
    <property type="match status" value="1"/>
</dbReference>
<dbReference type="InterPro" id="IPR035906">
    <property type="entry name" value="MetI-like_sf"/>
</dbReference>
<keyword evidence="6 8" id="KW-1133">Transmembrane helix</keyword>
<feature type="transmembrane region" description="Helical" evidence="8">
    <location>
        <begin position="7"/>
        <end position="29"/>
    </location>
</feature>
<organism evidence="10">
    <name type="scientific">Thermohahella caldifontis</name>
    <dbReference type="NCBI Taxonomy" id="3142973"/>
    <lineage>
        <taxon>Bacteria</taxon>
        <taxon>Pseudomonadati</taxon>
        <taxon>Pseudomonadota</taxon>
        <taxon>Gammaproteobacteria</taxon>
        <taxon>Oceanospirillales</taxon>
        <taxon>Hahellaceae</taxon>
        <taxon>Thermohahella</taxon>
    </lineage>
</organism>
<keyword evidence="7 8" id="KW-0472">Membrane</keyword>
<dbReference type="PANTHER" id="PTHR42929">
    <property type="entry name" value="INNER MEMBRANE ABC TRANSPORTER PERMEASE PROTEIN YDCU-RELATED-RELATED"/>
    <property type="match status" value="1"/>
</dbReference>
<reference evidence="10" key="1">
    <citation type="submission" date="2024-05" db="EMBL/GenBank/DDBJ databases">
        <title>Genome sequencing of novel strain.</title>
        <authorList>
            <person name="Ganbat D."/>
            <person name="Ganbat S."/>
            <person name="Lee S.-J."/>
        </authorList>
    </citation>
    <scope>NUCLEOTIDE SEQUENCE</scope>
    <source>
        <strain evidence="10">SMD15-11</strain>
    </source>
</reference>
<comment type="similarity">
    <text evidence="2">Belongs to the binding-protein-dependent transport system permease family. CysTW subfamily.</text>
</comment>
<accession>A0AB39US88</accession>
<dbReference type="GO" id="GO:0055085">
    <property type="term" value="P:transmembrane transport"/>
    <property type="evidence" value="ECO:0007669"/>
    <property type="project" value="InterPro"/>
</dbReference>
<keyword evidence="4" id="KW-1003">Cell membrane</keyword>
<dbReference type="EMBL" id="CP154858">
    <property type="protein sequence ID" value="XDT70918.1"/>
    <property type="molecule type" value="Genomic_DNA"/>
</dbReference>
<dbReference type="RefSeq" id="WP_369599959.1">
    <property type="nucleotide sequence ID" value="NZ_CP154858.1"/>
</dbReference>
<dbReference type="AlphaFoldDB" id="A0AB39US88"/>
<evidence type="ECO:0000256" key="6">
    <source>
        <dbReference type="ARBA" id="ARBA00022989"/>
    </source>
</evidence>
<dbReference type="CDD" id="cd06261">
    <property type="entry name" value="TM_PBP2"/>
    <property type="match status" value="1"/>
</dbReference>
<keyword evidence="5 8" id="KW-0812">Transmembrane</keyword>
<feature type="domain" description="ABC transmembrane type-1" evidence="9">
    <location>
        <begin position="65"/>
        <end position="272"/>
    </location>
</feature>
<evidence type="ECO:0000256" key="8">
    <source>
        <dbReference type="RuleBase" id="RU363032"/>
    </source>
</evidence>
<evidence type="ECO:0000256" key="2">
    <source>
        <dbReference type="ARBA" id="ARBA00007069"/>
    </source>
</evidence>
<evidence type="ECO:0000259" key="9">
    <source>
        <dbReference type="PROSITE" id="PS50928"/>
    </source>
</evidence>
<gene>
    <name evidence="10" type="ORF">AAIA72_08835</name>
</gene>
<comment type="subcellular location">
    <subcellularLocation>
        <location evidence="1 8">Cell membrane</location>
        <topology evidence="1 8">Multi-pass membrane protein</topology>
    </subcellularLocation>
</comment>
<feature type="transmembrane region" description="Helical" evidence="8">
    <location>
        <begin position="195"/>
        <end position="220"/>
    </location>
</feature>
<dbReference type="KEGG" id="tcd:AAIA72_08835"/>
<evidence type="ECO:0000313" key="10">
    <source>
        <dbReference type="EMBL" id="XDT70918.1"/>
    </source>
</evidence>
<feature type="transmembrane region" description="Helical" evidence="8">
    <location>
        <begin position="152"/>
        <end position="174"/>
    </location>
</feature>
<feature type="transmembrane region" description="Helical" evidence="8">
    <location>
        <begin position="69"/>
        <end position="90"/>
    </location>
</feature>
<keyword evidence="3 8" id="KW-0813">Transport</keyword>
<evidence type="ECO:0000256" key="1">
    <source>
        <dbReference type="ARBA" id="ARBA00004651"/>
    </source>
</evidence>
<protein>
    <submittedName>
        <fullName evidence="10">ABC transporter permease</fullName>
    </submittedName>
</protein>
<dbReference type="PANTHER" id="PTHR42929:SF1">
    <property type="entry name" value="INNER MEMBRANE ABC TRANSPORTER PERMEASE PROTEIN YDCU-RELATED"/>
    <property type="match status" value="1"/>
</dbReference>
<name>A0AB39US88_9GAMM</name>
<dbReference type="Gene3D" id="1.10.3720.10">
    <property type="entry name" value="MetI-like"/>
    <property type="match status" value="1"/>
</dbReference>
<dbReference type="InterPro" id="IPR000515">
    <property type="entry name" value="MetI-like"/>
</dbReference>